<organism evidence="2 3">
    <name type="scientific">Citrullus colocynthis</name>
    <name type="common">colocynth</name>
    <dbReference type="NCBI Taxonomy" id="252529"/>
    <lineage>
        <taxon>Eukaryota</taxon>
        <taxon>Viridiplantae</taxon>
        <taxon>Streptophyta</taxon>
        <taxon>Embryophyta</taxon>
        <taxon>Tracheophyta</taxon>
        <taxon>Spermatophyta</taxon>
        <taxon>Magnoliopsida</taxon>
        <taxon>eudicotyledons</taxon>
        <taxon>Gunneridae</taxon>
        <taxon>Pentapetalae</taxon>
        <taxon>rosids</taxon>
        <taxon>fabids</taxon>
        <taxon>Cucurbitales</taxon>
        <taxon>Cucurbitaceae</taxon>
        <taxon>Benincaseae</taxon>
        <taxon>Citrullus</taxon>
    </lineage>
</organism>
<feature type="non-terminal residue" evidence="2">
    <location>
        <position position="1"/>
    </location>
</feature>
<evidence type="ECO:0000313" key="3">
    <source>
        <dbReference type="Proteomes" id="UP001642487"/>
    </source>
</evidence>
<feature type="region of interest" description="Disordered" evidence="1">
    <location>
        <begin position="1"/>
        <end position="45"/>
    </location>
</feature>
<protein>
    <submittedName>
        <fullName evidence="2">Uncharacterized protein</fullName>
    </submittedName>
</protein>
<proteinExistence type="predicted"/>
<name>A0ABP0XND7_9ROSI</name>
<evidence type="ECO:0000313" key="2">
    <source>
        <dbReference type="EMBL" id="CAK9309222.1"/>
    </source>
</evidence>
<reference evidence="2 3" key="1">
    <citation type="submission" date="2024-03" db="EMBL/GenBank/DDBJ databases">
        <authorList>
            <person name="Gkanogiannis A."/>
            <person name="Becerra Lopez-Lavalle L."/>
        </authorList>
    </citation>
    <scope>NUCLEOTIDE SEQUENCE [LARGE SCALE GENOMIC DNA]</scope>
</reference>
<feature type="non-terminal residue" evidence="2">
    <location>
        <position position="75"/>
    </location>
</feature>
<gene>
    <name evidence="2" type="ORF">CITCOLO1_LOCUS768</name>
</gene>
<sequence length="75" mass="8650">LEEELLKHKKSGECSKEKEVDEEKDDIDSSRGAKEEKVVEEKDEDKVNACEKDEDLVNVCKEDEARRSANLKKIK</sequence>
<dbReference type="EMBL" id="OZ021735">
    <property type="protein sequence ID" value="CAK9309222.1"/>
    <property type="molecule type" value="Genomic_DNA"/>
</dbReference>
<accession>A0ABP0XND7</accession>
<evidence type="ECO:0000256" key="1">
    <source>
        <dbReference type="SAM" id="MobiDB-lite"/>
    </source>
</evidence>
<keyword evidence="3" id="KW-1185">Reference proteome</keyword>
<dbReference type="Proteomes" id="UP001642487">
    <property type="component" value="Chromosome 1"/>
</dbReference>